<dbReference type="EMBL" id="CAJPWZ010003121">
    <property type="protein sequence ID" value="CAG2252481.1"/>
    <property type="molecule type" value="Genomic_DNA"/>
</dbReference>
<evidence type="ECO:0000313" key="5">
    <source>
        <dbReference type="Proteomes" id="UP000683360"/>
    </source>
</evidence>
<dbReference type="Gene3D" id="3.30.160.60">
    <property type="entry name" value="Classic Zinc Finger"/>
    <property type="match status" value="1"/>
</dbReference>
<keyword evidence="1" id="KW-0862">Zinc</keyword>
<dbReference type="GO" id="GO:0008270">
    <property type="term" value="F:zinc ion binding"/>
    <property type="evidence" value="ECO:0007669"/>
    <property type="project" value="UniProtKB-KW"/>
</dbReference>
<proteinExistence type="predicted"/>
<dbReference type="OrthoDB" id="5428132at2759"/>
<reference evidence="4" key="1">
    <citation type="submission" date="2021-03" db="EMBL/GenBank/DDBJ databases">
        <authorList>
            <person name="Bekaert M."/>
        </authorList>
    </citation>
    <scope>NUCLEOTIDE SEQUENCE</scope>
</reference>
<dbReference type="SUPFAM" id="SSF57667">
    <property type="entry name" value="beta-beta-alpha zinc fingers"/>
    <property type="match status" value="1"/>
</dbReference>
<evidence type="ECO:0000313" key="4">
    <source>
        <dbReference type="EMBL" id="CAG2252481.1"/>
    </source>
</evidence>
<evidence type="ECO:0000256" key="2">
    <source>
        <dbReference type="SAM" id="MobiDB-lite"/>
    </source>
</evidence>
<name>A0A8S3V7M0_MYTED</name>
<dbReference type="Proteomes" id="UP000683360">
    <property type="component" value="Unassembled WGS sequence"/>
</dbReference>
<keyword evidence="1" id="KW-0479">Metal-binding</keyword>
<keyword evidence="5" id="KW-1185">Reference proteome</keyword>
<feature type="compositionally biased region" description="Low complexity" evidence="2">
    <location>
        <begin position="76"/>
        <end position="103"/>
    </location>
</feature>
<evidence type="ECO:0000259" key="3">
    <source>
        <dbReference type="PROSITE" id="PS50157"/>
    </source>
</evidence>
<gene>
    <name evidence="4" type="ORF">MEDL_64100</name>
</gene>
<organism evidence="4 5">
    <name type="scientific">Mytilus edulis</name>
    <name type="common">Blue mussel</name>
    <dbReference type="NCBI Taxonomy" id="6550"/>
    <lineage>
        <taxon>Eukaryota</taxon>
        <taxon>Metazoa</taxon>
        <taxon>Spiralia</taxon>
        <taxon>Lophotrochozoa</taxon>
        <taxon>Mollusca</taxon>
        <taxon>Bivalvia</taxon>
        <taxon>Autobranchia</taxon>
        <taxon>Pteriomorphia</taxon>
        <taxon>Mytilida</taxon>
        <taxon>Mytiloidea</taxon>
        <taxon>Mytilidae</taxon>
        <taxon>Mytilinae</taxon>
        <taxon>Mytilus</taxon>
    </lineage>
</organism>
<comment type="caution">
    <text evidence="4">The sequence shown here is derived from an EMBL/GenBank/DDBJ whole genome shotgun (WGS) entry which is preliminary data.</text>
</comment>
<sequence>MPEEENASSRAERRKRDPIGQILDLLSNSNRRKTPTEHSVISSVQSLNSSEHNSTVSSTSNVSNVSSAQTVVSSTESVVSSPQTVVSSAHSVVSPSYPTVPSSRNNFSPVKHKKSEQGNKNPMQNSFATPFTKQYNDEPAIPEDTSSAFQPFSKTVHNVSNGFTNDNYSYCVQKGFAMMNNYATAHMHTPPSAMIPFTAGNVPVPVTSGNLFGIPGYTLQYPNIQNTITQTTVPQVGYPFQQSCGLFSNFDVTRNINMFSWLDKKIGSDSSFNPACILSSENTGNHVTHTPPRYQCDSCKKSYSTYGGLSKHKQFHCVNQVKKEFSCKFCGKILRLVGCSEDAHKDSYFTL</sequence>
<feature type="region of interest" description="Disordered" evidence="2">
    <location>
        <begin position="1"/>
        <end position="64"/>
    </location>
</feature>
<dbReference type="InterPro" id="IPR036236">
    <property type="entry name" value="Znf_C2H2_sf"/>
</dbReference>
<dbReference type="InterPro" id="IPR013087">
    <property type="entry name" value="Znf_C2H2_type"/>
</dbReference>
<evidence type="ECO:0000256" key="1">
    <source>
        <dbReference type="PROSITE-ProRule" id="PRU00042"/>
    </source>
</evidence>
<protein>
    <submittedName>
        <fullName evidence="4">SNAI2</fullName>
    </submittedName>
</protein>
<dbReference type="PROSITE" id="PS00028">
    <property type="entry name" value="ZINC_FINGER_C2H2_1"/>
    <property type="match status" value="1"/>
</dbReference>
<feature type="compositionally biased region" description="Low complexity" evidence="2">
    <location>
        <begin position="39"/>
        <end position="64"/>
    </location>
</feature>
<dbReference type="PROSITE" id="PS50157">
    <property type="entry name" value="ZINC_FINGER_C2H2_2"/>
    <property type="match status" value="1"/>
</dbReference>
<keyword evidence="1" id="KW-0863">Zinc-finger</keyword>
<feature type="compositionally biased region" description="Polar residues" evidence="2">
    <location>
        <begin position="118"/>
        <end position="134"/>
    </location>
</feature>
<feature type="region of interest" description="Disordered" evidence="2">
    <location>
        <begin position="76"/>
        <end position="146"/>
    </location>
</feature>
<feature type="domain" description="C2H2-type" evidence="3">
    <location>
        <begin position="294"/>
        <end position="316"/>
    </location>
</feature>
<accession>A0A8S3V7M0</accession>
<dbReference type="AlphaFoldDB" id="A0A8S3V7M0"/>